<dbReference type="EMBL" id="FXYF01000008">
    <property type="protein sequence ID" value="SMX44842.1"/>
    <property type="molecule type" value="Genomic_DNA"/>
</dbReference>
<accession>A0A238KRT7</accession>
<organism evidence="2 3">
    <name type="scientific">Maliponia aquimaris</name>
    <dbReference type="NCBI Taxonomy" id="1673631"/>
    <lineage>
        <taxon>Bacteria</taxon>
        <taxon>Pseudomonadati</taxon>
        <taxon>Pseudomonadota</taxon>
        <taxon>Alphaproteobacteria</taxon>
        <taxon>Rhodobacterales</taxon>
        <taxon>Paracoccaceae</taxon>
        <taxon>Maliponia</taxon>
    </lineage>
</organism>
<reference evidence="2 3" key="1">
    <citation type="submission" date="2017-05" db="EMBL/GenBank/DDBJ databases">
        <authorList>
            <person name="Song R."/>
            <person name="Chenine A.L."/>
            <person name="Ruprecht R.M."/>
        </authorList>
    </citation>
    <scope>NUCLEOTIDE SEQUENCE [LARGE SCALE GENOMIC DNA]</scope>
    <source>
        <strain evidence="2 3">CECT 8898</strain>
    </source>
</reference>
<keyword evidence="1" id="KW-1133">Transmembrane helix</keyword>
<sequence>MSMTHRNYTLRKQDHGDFSRRVKRIDPRFFRMGDRAYAKDETKPHVLGAALIGFGWAYSVAAIGNGRGHIEASLRQGTLSAEAQHWILSALAAVLAASLVMLAVHMVRVALTRGARRRNSRALLSGAVLAFAMFYMPAAVWDTGFALLDGRSQSFLAAAGALVEDSLPALNINTITFATSRGF</sequence>
<evidence type="ECO:0000256" key="1">
    <source>
        <dbReference type="SAM" id="Phobius"/>
    </source>
</evidence>
<proteinExistence type="predicted"/>
<dbReference type="Proteomes" id="UP000207598">
    <property type="component" value="Unassembled WGS sequence"/>
</dbReference>
<dbReference type="AlphaFoldDB" id="A0A238KRT7"/>
<gene>
    <name evidence="2" type="ORF">MAA8898_03073</name>
</gene>
<keyword evidence="3" id="KW-1185">Reference proteome</keyword>
<feature type="transmembrane region" description="Helical" evidence="1">
    <location>
        <begin position="123"/>
        <end position="141"/>
    </location>
</feature>
<keyword evidence="1" id="KW-0812">Transmembrane</keyword>
<dbReference type="OrthoDB" id="7844799at2"/>
<feature type="transmembrane region" description="Helical" evidence="1">
    <location>
        <begin position="86"/>
        <end position="111"/>
    </location>
</feature>
<evidence type="ECO:0000313" key="2">
    <source>
        <dbReference type="EMBL" id="SMX44842.1"/>
    </source>
</evidence>
<protein>
    <submittedName>
        <fullName evidence="2">Uncharacterized protein</fullName>
    </submittedName>
</protein>
<evidence type="ECO:0000313" key="3">
    <source>
        <dbReference type="Proteomes" id="UP000207598"/>
    </source>
</evidence>
<name>A0A238KRT7_9RHOB</name>
<keyword evidence="1" id="KW-0472">Membrane</keyword>
<feature type="transmembrane region" description="Helical" evidence="1">
    <location>
        <begin position="45"/>
        <end position="66"/>
    </location>
</feature>